<gene>
    <name evidence="3" type="ORF">PIB30_006209</name>
</gene>
<dbReference type="Proteomes" id="UP001341840">
    <property type="component" value="Unassembled WGS sequence"/>
</dbReference>
<dbReference type="InterPro" id="IPR044741">
    <property type="entry name" value="NsLTP-like"/>
</dbReference>
<dbReference type="EMBL" id="JASCZI010241668">
    <property type="protein sequence ID" value="MED6204148.1"/>
    <property type="molecule type" value="Genomic_DNA"/>
</dbReference>
<dbReference type="SUPFAM" id="SSF47699">
    <property type="entry name" value="Bifunctional inhibitor/lipid-transfer protein/seed storage 2S albumin"/>
    <property type="match status" value="1"/>
</dbReference>
<keyword evidence="1" id="KW-0732">Signal</keyword>
<accession>A0ABU6Y4L5</accession>
<dbReference type="InterPro" id="IPR016140">
    <property type="entry name" value="Bifunc_inhib/LTP/seed_store"/>
</dbReference>
<name>A0ABU6Y4L5_9FABA</name>
<dbReference type="Gene3D" id="1.10.110.10">
    <property type="entry name" value="Plant lipid-transfer and hydrophobic proteins"/>
    <property type="match status" value="1"/>
</dbReference>
<sequence>MEGYTYSSKNVMIMVLVMCMIGSMVNGQICNMPISGLYACKPYVSNSVASPGDPSINSPCCKAVKGANIDCLCGYKNSAYLPMNGIDPDKAMKLPVTCKAKDPSWQCPNN</sequence>
<evidence type="ECO:0000313" key="3">
    <source>
        <dbReference type="EMBL" id="MED6204148.1"/>
    </source>
</evidence>
<evidence type="ECO:0000313" key="4">
    <source>
        <dbReference type="Proteomes" id="UP001341840"/>
    </source>
</evidence>
<dbReference type="CDD" id="cd04660">
    <property type="entry name" value="nsLTP_like"/>
    <property type="match status" value="1"/>
</dbReference>
<keyword evidence="4" id="KW-1185">Reference proteome</keyword>
<dbReference type="Pfam" id="PF14368">
    <property type="entry name" value="LTP_2"/>
    <property type="match status" value="1"/>
</dbReference>
<dbReference type="PANTHER" id="PTHR33122">
    <property type="entry name" value="LIPID BINDING PROTEIN-RELATED"/>
    <property type="match status" value="1"/>
</dbReference>
<feature type="domain" description="Bifunctional inhibitor/plant lipid transfer protein/seed storage helical" evidence="2">
    <location>
        <begin position="30"/>
        <end position="107"/>
    </location>
</feature>
<evidence type="ECO:0000259" key="2">
    <source>
        <dbReference type="SMART" id="SM00499"/>
    </source>
</evidence>
<dbReference type="InterPro" id="IPR039265">
    <property type="entry name" value="DIR1-like"/>
</dbReference>
<feature type="signal peptide" evidence="1">
    <location>
        <begin position="1"/>
        <end position="27"/>
    </location>
</feature>
<comment type="caution">
    <text evidence="3">The sequence shown here is derived from an EMBL/GenBank/DDBJ whole genome shotgun (WGS) entry which is preliminary data.</text>
</comment>
<evidence type="ECO:0000256" key="1">
    <source>
        <dbReference type="SAM" id="SignalP"/>
    </source>
</evidence>
<organism evidence="3 4">
    <name type="scientific">Stylosanthes scabra</name>
    <dbReference type="NCBI Taxonomy" id="79078"/>
    <lineage>
        <taxon>Eukaryota</taxon>
        <taxon>Viridiplantae</taxon>
        <taxon>Streptophyta</taxon>
        <taxon>Embryophyta</taxon>
        <taxon>Tracheophyta</taxon>
        <taxon>Spermatophyta</taxon>
        <taxon>Magnoliopsida</taxon>
        <taxon>eudicotyledons</taxon>
        <taxon>Gunneridae</taxon>
        <taxon>Pentapetalae</taxon>
        <taxon>rosids</taxon>
        <taxon>fabids</taxon>
        <taxon>Fabales</taxon>
        <taxon>Fabaceae</taxon>
        <taxon>Papilionoideae</taxon>
        <taxon>50 kb inversion clade</taxon>
        <taxon>dalbergioids sensu lato</taxon>
        <taxon>Dalbergieae</taxon>
        <taxon>Pterocarpus clade</taxon>
        <taxon>Stylosanthes</taxon>
    </lineage>
</organism>
<feature type="chain" id="PRO_5045530232" description="Bifunctional inhibitor/plant lipid transfer protein/seed storage helical domain-containing protein" evidence="1">
    <location>
        <begin position="28"/>
        <end position="110"/>
    </location>
</feature>
<proteinExistence type="predicted"/>
<reference evidence="3 4" key="1">
    <citation type="journal article" date="2023" name="Plants (Basel)">
        <title>Bridging the Gap: Combining Genomics and Transcriptomics Approaches to Understand Stylosanthes scabra, an Orphan Legume from the Brazilian Caatinga.</title>
        <authorList>
            <person name="Ferreira-Neto J.R.C."/>
            <person name="da Silva M.D."/>
            <person name="Binneck E."/>
            <person name="de Melo N.F."/>
            <person name="da Silva R.H."/>
            <person name="de Melo A.L.T.M."/>
            <person name="Pandolfi V."/>
            <person name="Bustamante F.O."/>
            <person name="Brasileiro-Vidal A.C."/>
            <person name="Benko-Iseppon A.M."/>
        </authorList>
    </citation>
    <scope>NUCLEOTIDE SEQUENCE [LARGE SCALE GENOMIC DNA]</scope>
    <source>
        <tissue evidence="3">Leaves</tissue>
    </source>
</reference>
<dbReference type="InterPro" id="IPR036312">
    <property type="entry name" value="Bifun_inhib/LTP/seed_sf"/>
</dbReference>
<dbReference type="SMART" id="SM00499">
    <property type="entry name" value="AAI"/>
    <property type="match status" value="1"/>
</dbReference>
<protein>
    <recommendedName>
        <fullName evidence="2">Bifunctional inhibitor/plant lipid transfer protein/seed storage helical domain-containing protein</fullName>
    </recommendedName>
</protein>
<dbReference type="PANTHER" id="PTHR33122:SF60">
    <property type="entry name" value="LIPID-TRANSFER PROTEIN DIR1-RELATED"/>
    <property type="match status" value="1"/>
</dbReference>